<evidence type="ECO:0000256" key="6">
    <source>
        <dbReference type="RuleBase" id="RU368028"/>
    </source>
</evidence>
<evidence type="ECO:0000259" key="8">
    <source>
        <dbReference type="PROSITE" id="PS50206"/>
    </source>
</evidence>
<dbReference type="PANTHER" id="PTHR10828:SF17">
    <property type="entry name" value="PROTEIN-TYROSINE-PHOSPHATASE"/>
    <property type="match status" value="1"/>
</dbReference>
<name>A0ABX6EY99_KLUMA</name>
<dbReference type="Pfam" id="PF00581">
    <property type="entry name" value="Rhodanese"/>
    <property type="match status" value="1"/>
</dbReference>
<dbReference type="Proteomes" id="UP000422736">
    <property type="component" value="Chromosome 4"/>
</dbReference>
<evidence type="ECO:0000256" key="3">
    <source>
        <dbReference type="ARBA" id="ARBA00022801"/>
    </source>
</evidence>
<keyword evidence="2 6" id="KW-0132">Cell division</keyword>
<keyword evidence="6" id="KW-0498">Mitosis</keyword>
<sequence>MDGKKPKNLLKHLHFLWPKSGKNTATIHDDITSDSSVNHDLDLHTQRPSQQLPQQRPQLQQASLHSEIIASETDSSVSVCQSPISNLSLTRENSLSVYSPNGSESDQFRYLSGDSNRNNGNASQNTLLCENITPAAPILMRHGSIKRRDRISKSNDQRTKLRRTHSMFANTNEVKTVTPDIVPTYNSCLEESKIPIHYDDNSNDNLPRVSVETLVKIMDKEYKGFYGSIYIIDCRFEYEFLGGHIKDAVNISKQKQLEEEFIHKRHVRCKDTKKPPLIIFHCEFSSYRGPILASHLRTCDRILNHDNYPKLHFPDVVILDGGFKTFYEKYPNKCEGSYVCMQSKNHEEELSEFKRDSKKVMTRANSTQILLLKNNSLRNCAFQTNYYQNDVRNHPYRRENYTAYDNENNNDYEEQNISNFSISIPPKLSLDRYGELSPSHRSSSSKSSSLCSSSKLLFSNEAGTGLKPKFLENDESDFDSDAYSFQFGDDDDDVKLGSVSGKKQLLPDLVNADRH</sequence>
<dbReference type="InterPro" id="IPR000751">
    <property type="entry name" value="MPI_Phosphatase"/>
</dbReference>
<keyword evidence="3 6" id="KW-0378">Hydrolase</keyword>
<evidence type="ECO:0000256" key="7">
    <source>
        <dbReference type="SAM" id="MobiDB-lite"/>
    </source>
</evidence>
<evidence type="ECO:0000313" key="9">
    <source>
        <dbReference type="EMBL" id="QGN16072.1"/>
    </source>
</evidence>
<dbReference type="InterPro" id="IPR036873">
    <property type="entry name" value="Rhodanese-like_dom_sf"/>
</dbReference>
<dbReference type="SUPFAM" id="SSF52821">
    <property type="entry name" value="Rhodanese/Cell cycle control phosphatase"/>
    <property type="match status" value="1"/>
</dbReference>
<dbReference type="PANTHER" id="PTHR10828">
    <property type="entry name" value="M-PHASE INDUCER PHOSPHATASE DUAL SPECIFICITY PHOSPHATASE CDC25"/>
    <property type="match status" value="1"/>
</dbReference>
<comment type="function">
    <text evidence="6">Tyrosine protein phosphatase which functions as a dosage-dependent inducer of mitotic progression.</text>
</comment>
<gene>
    <name evidence="9" type="primary">MIH1</name>
    <name evidence="9" type="ORF">FIM1_2772</name>
</gene>
<organism evidence="9 10">
    <name type="scientific">Kluyveromyces marxianus</name>
    <name type="common">Yeast</name>
    <name type="synonym">Candida kefyr</name>
    <dbReference type="NCBI Taxonomy" id="4911"/>
    <lineage>
        <taxon>Eukaryota</taxon>
        <taxon>Fungi</taxon>
        <taxon>Dikarya</taxon>
        <taxon>Ascomycota</taxon>
        <taxon>Saccharomycotina</taxon>
        <taxon>Saccharomycetes</taxon>
        <taxon>Saccharomycetales</taxon>
        <taxon>Saccharomycetaceae</taxon>
        <taxon>Kluyveromyces</taxon>
    </lineage>
</organism>
<evidence type="ECO:0000256" key="2">
    <source>
        <dbReference type="ARBA" id="ARBA00022618"/>
    </source>
</evidence>
<proteinExistence type="inferred from homology"/>
<dbReference type="SMART" id="SM00450">
    <property type="entry name" value="RHOD"/>
    <property type="match status" value="1"/>
</dbReference>
<dbReference type="PROSITE" id="PS50206">
    <property type="entry name" value="RHODANESE_3"/>
    <property type="match status" value="1"/>
</dbReference>
<protein>
    <recommendedName>
        <fullName evidence="6">M-phase inducer phosphatase</fullName>
        <ecNumber evidence="6">3.1.3.48</ecNumber>
    </recommendedName>
</protein>
<evidence type="ECO:0000256" key="4">
    <source>
        <dbReference type="ARBA" id="ARBA00022912"/>
    </source>
</evidence>
<dbReference type="EMBL" id="CP015057">
    <property type="protein sequence ID" value="QGN16072.1"/>
    <property type="molecule type" value="Genomic_DNA"/>
</dbReference>
<dbReference type="PRINTS" id="PR00716">
    <property type="entry name" value="MPIPHPHTASE"/>
</dbReference>
<feature type="domain" description="Rhodanese" evidence="8">
    <location>
        <begin position="225"/>
        <end position="335"/>
    </location>
</feature>
<evidence type="ECO:0000256" key="5">
    <source>
        <dbReference type="ARBA" id="ARBA00023306"/>
    </source>
</evidence>
<dbReference type="InterPro" id="IPR001763">
    <property type="entry name" value="Rhodanese-like_dom"/>
</dbReference>
<dbReference type="CDD" id="cd01530">
    <property type="entry name" value="Cdc25"/>
    <property type="match status" value="1"/>
</dbReference>
<comment type="similarity">
    <text evidence="1 6">Belongs to the MPI phosphatase family.</text>
</comment>
<feature type="region of interest" description="Disordered" evidence="7">
    <location>
        <begin position="95"/>
        <end position="119"/>
    </location>
</feature>
<evidence type="ECO:0000256" key="1">
    <source>
        <dbReference type="ARBA" id="ARBA00011065"/>
    </source>
</evidence>
<dbReference type="Gene3D" id="3.40.250.10">
    <property type="entry name" value="Rhodanese-like domain"/>
    <property type="match status" value="1"/>
</dbReference>
<keyword evidence="4 6" id="KW-0904">Protein phosphatase</keyword>
<feature type="compositionally biased region" description="Polar residues" evidence="7">
    <location>
        <begin position="95"/>
        <end position="105"/>
    </location>
</feature>
<evidence type="ECO:0000313" key="10">
    <source>
        <dbReference type="Proteomes" id="UP000422736"/>
    </source>
</evidence>
<comment type="catalytic activity">
    <reaction evidence="6">
        <text>O-phospho-L-tyrosyl-[protein] + H2O = L-tyrosyl-[protein] + phosphate</text>
        <dbReference type="Rhea" id="RHEA:10684"/>
        <dbReference type="Rhea" id="RHEA-COMP:10136"/>
        <dbReference type="Rhea" id="RHEA-COMP:20101"/>
        <dbReference type="ChEBI" id="CHEBI:15377"/>
        <dbReference type="ChEBI" id="CHEBI:43474"/>
        <dbReference type="ChEBI" id="CHEBI:46858"/>
        <dbReference type="ChEBI" id="CHEBI:61978"/>
        <dbReference type="EC" id="3.1.3.48"/>
    </reaction>
</comment>
<keyword evidence="5 6" id="KW-0131">Cell cycle</keyword>
<keyword evidence="10" id="KW-1185">Reference proteome</keyword>
<reference evidence="9 10" key="1">
    <citation type="submission" date="2016-03" db="EMBL/GenBank/DDBJ databases">
        <title>How can Kluyveromyces marxianus grow so fast - potential evolutionary course in Saccharomyces Complex revealed by comparative genomics.</title>
        <authorList>
            <person name="Mo W."/>
            <person name="Lu W."/>
            <person name="Yang X."/>
            <person name="Qi J."/>
            <person name="Lv H."/>
        </authorList>
    </citation>
    <scope>NUCLEOTIDE SEQUENCE [LARGE SCALE GENOMIC DNA]</scope>
    <source>
        <strain evidence="9 10">FIM1</strain>
    </source>
</reference>
<dbReference type="EC" id="3.1.3.48" evidence="6"/>
<accession>A0ABX6EY99</accession>